<dbReference type="EMBL" id="LAZR01024215">
    <property type="protein sequence ID" value="KKL75911.1"/>
    <property type="molecule type" value="Genomic_DNA"/>
</dbReference>
<comment type="caution">
    <text evidence="2">The sequence shown here is derived from an EMBL/GenBank/DDBJ whole genome shotgun (WGS) entry which is preliminary data.</text>
</comment>
<name>A0A0F9FBP2_9ZZZZ</name>
<reference evidence="2" key="1">
    <citation type="journal article" date="2015" name="Nature">
        <title>Complex archaea that bridge the gap between prokaryotes and eukaryotes.</title>
        <authorList>
            <person name="Spang A."/>
            <person name="Saw J.H."/>
            <person name="Jorgensen S.L."/>
            <person name="Zaremba-Niedzwiedzka K."/>
            <person name="Martijn J."/>
            <person name="Lind A.E."/>
            <person name="van Eijk R."/>
            <person name="Schleper C."/>
            <person name="Guy L."/>
            <person name="Ettema T.J."/>
        </authorList>
    </citation>
    <scope>NUCLEOTIDE SEQUENCE</scope>
</reference>
<protein>
    <submittedName>
        <fullName evidence="2">Uncharacterized protein</fullName>
    </submittedName>
</protein>
<feature type="transmembrane region" description="Helical" evidence="1">
    <location>
        <begin position="47"/>
        <end position="67"/>
    </location>
</feature>
<proteinExistence type="predicted"/>
<sequence length="140" mass="15125">MNQNEIVLKTRAFDWRRWISVFSALSFGMFGMDVLMNHIQVLGTNPFSLIPLICSPLLIALSLAAVFSAAWRRMAWIAGLLAVAVGLTGTLFHFVYNLADSGGLAIIEAVLSAKRPPFAPAAFAATGVLMLFVALSGRKI</sequence>
<dbReference type="AlphaFoldDB" id="A0A0F9FBP2"/>
<feature type="transmembrane region" description="Helical" evidence="1">
    <location>
        <begin position="74"/>
        <end position="96"/>
    </location>
</feature>
<evidence type="ECO:0000256" key="1">
    <source>
        <dbReference type="SAM" id="Phobius"/>
    </source>
</evidence>
<feature type="transmembrane region" description="Helical" evidence="1">
    <location>
        <begin position="116"/>
        <end position="135"/>
    </location>
</feature>
<evidence type="ECO:0000313" key="2">
    <source>
        <dbReference type="EMBL" id="KKL75911.1"/>
    </source>
</evidence>
<accession>A0A0F9FBP2</accession>
<organism evidence="2">
    <name type="scientific">marine sediment metagenome</name>
    <dbReference type="NCBI Taxonomy" id="412755"/>
    <lineage>
        <taxon>unclassified sequences</taxon>
        <taxon>metagenomes</taxon>
        <taxon>ecological metagenomes</taxon>
    </lineage>
</organism>
<gene>
    <name evidence="2" type="ORF">LCGC14_2050160</name>
</gene>
<keyword evidence="1" id="KW-1133">Transmembrane helix</keyword>
<keyword evidence="1" id="KW-0812">Transmembrane</keyword>
<keyword evidence="1" id="KW-0472">Membrane</keyword>
<feature type="transmembrane region" description="Helical" evidence="1">
    <location>
        <begin position="21"/>
        <end position="41"/>
    </location>
</feature>